<sequence length="59" mass="6524">MIKNRELALIPDSALELLELPATAPEPRSSLSRSTPPRGARGPRVSRRTSRRTERSAQS</sequence>
<protein>
    <submittedName>
        <fullName evidence="2">Uncharacterized protein</fullName>
    </submittedName>
</protein>
<accession>A0A2U1E9U3</accession>
<dbReference type="EMBL" id="QEKW01000028">
    <property type="protein sequence ID" value="PVY96713.1"/>
    <property type="molecule type" value="Genomic_DNA"/>
</dbReference>
<feature type="region of interest" description="Disordered" evidence="1">
    <location>
        <begin position="20"/>
        <end position="59"/>
    </location>
</feature>
<gene>
    <name evidence="2" type="ORF">C8D89_12822</name>
</gene>
<evidence type="ECO:0000256" key="1">
    <source>
        <dbReference type="SAM" id="MobiDB-lite"/>
    </source>
</evidence>
<keyword evidence="3" id="KW-1185">Reference proteome</keyword>
<evidence type="ECO:0000313" key="3">
    <source>
        <dbReference type="Proteomes" id="UP000245639"/>
    </source>
</evidence>
<comment type="caution">
    <text evidence="2">The sequence shown here is derived from an EMBL/GenBank/DDBJ whole genome shotgun (WGS) entry which is preliminary data.</text>
</comment>
<proteinExistence type="predicted"/>
<organism evidence="2 3">
    <name type="scientific">Actinomycetospora cinnamomea</name>
    <dbReference type="NCBI Taxonomy" id="663609"/>
    <lineage>
        <taxon>Bacteria</taxon>
        <taxon>Bacillati</taxon>
        <taxon>Actinomycetota</taxon>
        <taxon>Actinomycetes</taxon>
        <taxon>Pseudonocardiales</taxon>
        <taxon>Pseudonocardiaceae</taxon>
        <taxon>Actinomycetospora</taxon>
    </lineage>
</organism>
<reference evidence="2 3" key="1">
    <citation type="submission" date="2018-04" db="EMBL/GenBank/DDBJ databases">
        <title>Genomic Encyclopedia of Type Strains, Phase IV (KMG-IV): sequencing the most valuable type-strain genomes for metagenomic binning, comparative biology and taxonomic classification.</title>
        <authorList>
            <person name="Goeker M."/>
        </authorList>
    </citation>
    <scope>NUCLEOTIDE SEQUENCE [LARGE SCALE GENOMIC DNA]</scope>
    <source>
        <strain evidence="2 3">DSM 45771</strain>
    </source>
</reference>
<dbReference type="Proteomes" id="UP000245639">
    <property type="component" value="Unassembled WGS sequence"/>
</dbReference>
<dbReference type="RefSeq" id="WP_116711279.1">
    <property type="nucleotide sequence ID" value="NZ_QEKW01000028.1"/>
</dbReference>
<feature type="compositionally biased region" description="Low complexity" evidence="1">
    <location>
        <begin position="20"/>
        <end position="38"/>
    </location>
</feature>
<dbReference type="AlphaFoldDB" id="A0A2U1E9U3"/>
<evidence type="ECO:0000313" key="2">
    <source>
        <dbReference type="EMBL" id="PVY96713.1"/>
    </source>
</evidence>
<name>A0A2U1E9U3_9PSEU</name>